<dbReference type="InterPro" id="IPR019734">
    <property type="entry name" value="TPR_rpt"/>
</dbReference>
<dbReference type="AlphaFoldDB" id="A0A402AQK4"/>
<evidence type="ECO:0000259" key="3">
    <source>
        <dbReference type="PROSITE" id="PS50234"/>
    </source>
</evidence>
<name>A0A402AQK4_9CHLR</name>
<dbReference type="OrthoDB" id="136279at2"/>
<dbReference type="SUPFAM" id="SSF48452">
    <property type="entry name" value="TPR-like"/>
    <property type="match status" value="1"/>
</dbReference>
<feature type="repeat" description="TPR" evidence="1">
    <location>
        <begin position="461"/>
        <end position="494"/>
    </location>
</feature>
<dbReference type="PANTHER" id="PTHR12558">
    <property type="entry name" value="CELL DIVISION CYCLE 16,23,27"/>
    <property type="match status" value="1"/>
</dbReference>
<keyword evidence="5" id="KW-1185">Reference proteome</keyword>
<feature type="repeat" description="TPR" evidence="1">
    <location>
        <begin position="393"/>
        <end position="426"/>
    </location>
</feature>
<accession>A0A402AQK4</accession>
<dbReference type="PANTHER" id="PTHR12558:SF13">
    <property type="entry name" value="CELL DIVISION CYCLE PROTEIN 27 HOMOLOG"/>
    <property type="match status" value="1"/>
</dbReference>
<feature type="repeat" description="TPR" evidence="1">
    <location>
        <begin position="529"/>
        <end position="562"/>
    </location>
</feature>
<proteinExistence type="predicted"/>
<feature type="repeat" description="TPR" evidence="1">
    <location>
        <begin position="495"/>
        <end position="528"/>
    </location>
</feature>
<dbReference type="PROSITE" id="PS50005">
    <property type="entry name" value="TPR"/>
    <property type="match status" value="5"/>
</dbReference>
<comment type="caution">
    <text evidence="4">The sequence shown here is derived from an EMBL/GenBank/DDBJ whole genome shotgun (WGS) entry which is preliminary data.</text>
</comment>
<dbReference type="Pfam" id="PF00092">
    <property type="entry name" value="VWA"/>
    <property type="match status" value="1"/>
</dbReference>
<evidence type="ECO:0000256" key="1">
    <source>
        <dbReference type="PROSITE-ProRule" id="PRU00339"/>
    </source>
</evidence>
<gene>
    <name evidence="4" type="ORF">KDK_51000</name>
</gene>
<dbReference type="InterPro" id="IPR011990">
    <property type="entry name" value="TPR-like_helical_dom_sf"/>
</dbReference>
<evidence type="ECO:0000313" key="4">
    <source>
        <dbReference type="EMBL" id="GCE21300.1"/>
    </source>
</evidence>
<evidence type="ECO:0000256" key="2">
    <source>
        <dbReference type="SAM" id="MobiDB-lite"/>
    </source>
</evidence>
<dbReference type="Pfam" id="PF13432">
    <property type="entry name" value="TPR_16"/>
    <property type="match status" value="1"/>
</dbReference>
<evidence type="ECO:0000313" key="5">
    <source>
        <dbReference type="Proteomes" id="UP000287188"/>
    </source>
</evidence>
<feature type="region of interest" description="Disordered" evidence="2">
    <location>
        <begin position="266"/>
        <end position="311"/>
    </location>
</feature>
<dbReference type="InterPro" id="IPR002035">
    <property type="entry name" value="VWF_A"/>
</dbReference>
<dbReference type="Gene3D" id="3.40.50.410">
    <property type="entry name" value="von Willebrand factor, type A domain"/>
    <property type="match status" value="1"/>
</dbReference>
<sequence length="572" mass="63287">MSSGMIRGLGELHRWNIPNAVSRMVLITDGLTHKDADRCRQLARDAAAAGISIITLGVGSDWDESLLNDISQLSGGPPAQRIQSPEDAVEFFNQQVKNNIATVVHNTVLTLRSPAGITFRKAVKALPNIQNIDPAALSEYPVVIPLGNWQQDTVNYVLLELMVNPSSAGHSRIIQADLAYDIPVAGTFDAHLREDINIDYTAGPNQGTQINAPVRNPVTTISKDANPGVICNQCGYRNRPGAKFCKQDGQPLVPGSSIPIQARPIQARPVQSGSSLRQTPIQARPVQSGSSPQAQPTIRARPVTTNSHTSGQQAVYDEGLQLLKDKNHSGAIAYFKLAQSQGDNSYTALYYLGYAYRQYGESLKESDQSLFKQNTTMAAEYFEEALKVKQDASEAAFQLGLCYRDLELSAQAINAFRKALVLAPKDEAIYHQLGLIALERHAYREAEAFLTDGLKLDPDHALMLMALGQVYSETKQLPAAINMLRQATQLDPNIWRAWYYLGQAHMKLKEWKMALSALERARQLNVSEVDIYIAMATTYLKLHEKHKTRQMLDEALKYDPVNADALRLQRQL</sequence>
<feature type="domain" description="VWFA" evidence="3">
    <location>
        <begin position="14"/>
        <end position="100"/>
    </location>
</feature>
<protein>
    <recommendedName>
        <fullName evidence="3">VWFA domain-containing protein</fullName>
    </recommendedName>
</protein>
<dbReference type="EMBL" id="BIFS01000001">
    <property type="protein sequence ID" value="GCE21300.1"/>
    <property type="molecule type" value="Genomic_DNA"/>
</dbReference>
<dbReference type="SMART" id="SM00028">
    <property type="entry name" value="TPR"/>
    <property type="match status" value="5"/>
</dbReference>
<dbReference type="RefSeq" id="WP_126552878.1">
    <property type="nucleotide sequence ID" value="NZ_BIFS01000001.1"/>
</dbReference>
<dbReference type="PROSITE" id="PS50234">
    <property type="entry name" value="VWFA"/>
    <property type="match status" value="1"/>
</dbReference>
<dbReference type="Pfam" id="PF12895">
    <property type="entry name" value="ANAPC3"/>
    <property type="match status" value="1"/>
</dbReference>
<feature type="repeat" description="TPR" evidence="1">
    <location>
        <begin position="427"/>
        <end position="460"/>
    </location>
</feature>
<organism evidence="4 5">
    <name type="scientific">Dictyobacter kobayashii</name>
    <dbReference type="NCBI Taxonomy" id="2014872"/>
    <lineage>
        <taxon>Bacteria</taxon>
        <taxon>Bacillati</taxon>
        <taxon>Chloroflexota</taxon>
        <taxon>Ktedonobacteria</taxon>
        <taxon>Ktedonobacterales</taxon>
        <taxon>Dictyobacteraceae</taxon>
        <taxon>Dictyobacter</taxon>
    </lineage>
</organism>
<dbReference type="InterPro" id="IPR036465">
    <property type="entry name" value="vWFA_dom_sf"/>
</dbReference>
<dbReference type="SUPFAM" id="SSF53300">
    <property type="entry name" value="vWA-like"/>
    <property type="match status" value="1"/>
</dbReference>
<reference evidence="5" key="1">
    <citation type="submission" date="2018-12" db="EMBL/GenBank/DDBJ databases">
        <title>Tengunoibacter tsumagoiensis gen. nov., sp. nov., Dictyobacter kobayashii sp. nov., D. alpinus sp. nov., and D. joshuensis sp. nov. and description of Dictyobacteraceae fam. nov. within the order Ktedonobacterales isolated from Tengu-no-mugimeshi.</title>
        <authorList>
            <person name="Wang C.M."/>
            <person name="Zheng Y."/>
            <person name="Sakai Y."/>
            <person name="Toyoda A."/>
            <person name="Minakuchi Y."/>
            <person name="Abe K."/>
            <person name="Yokota A."/>
            <person name="Yabe S."/>
        </authorList>
    </citation>
    <scope>NUCLEOTIDE SEQUENCE [LARGE SCALE GENOMIC DNA]</scope>
    <source>
        <strain evidence="5">Uno11</strain>
    </source>
</reference>
<keyword evidence="1" id="KW-0802">TPR repeat</keyword>
<dbReference type="Gene3D" id="1.25.40.10">
    <property type="entry name" value="Tetratricopeptide repeat domain"/>
    <property type="match status" value="2"/>
</dbReference>
<dbReference type="Proteomes" id="UP000287188">
    <property type="component" value="Unassembled WGS sequence"/>
</dbReference>
<feature type="compositionally biased region" description="Polar residues" evidence="2">
    <location>
        <begin position="269"/>
        <end position="296"/>
    </location>
</feature>